<comment type="cofactor">
    <cofactor evidence="2">
        <name>Mg(2+)</name>
        <dbReference type="ChEBI" id="CHEBI:18420"/>
    </cofactor>
</comment>
<feature type="domain" description="PROP1-like PPR" evidence="18">
    <location>
        <begin position="381"/>
        <end position="591"/>
    </location>
</feature>
<sequence>MTLTLSMADTLINNPQETDYTYDHPPEEDNTPIDLSLLRINSFNNSSDRRRANSSPPQFPSHGSFSSSSAAATSPVKRPSPEPTKEADEPRRKKLFPSPPETKEDEEMSNRLGYKKVPLPADCNPARIRSSPVYKRSLSDTFGSRVAQETAPSGNIVSSLPPRPRRPVFGRSVSDLSPAPSMSLLGSSSREANHASQETAEANKMLYVIKDGVRELDQWCNKLLHYSEAVKQDDTPKEEVESREDEQEKECKEGVKVDRVGEAFVVEINCPCGRNYRTLFSGRDCYYKLLYRVMLRATCFTPSLSRAYCPLFALFLRIPSVHHPHHPSSSPFRGYHSSLQVKGSRDRRRILVDHNRHLCTIPEAAKQPPASTSENLSRKARKKAIQQSPESMLKQKLDMCSRNGNVLEALRLYDEAKRNGLQLSQYHYNVLLYVCSLTDGVTESPSANPGLSRGFDIFKQMIVDKVVPNEATFTNGARLAVAKDDPEMAFDMVKQMKAFGIQPRLRSYGPALFGFCRKGDAEKAYEVDAHMIESEVVPEEPELTALLKVSMETKNAEKVYETLQRLRDLVRQVSKPTFDAIEEWFKSEAAAKAGVEKWDVKRIREGVVSGGGGWHGQGWLGTGKWNVTRTEMDENGVCKCCKEKLVCIDINPVETENFAASLTRLACQKEVKASFNQFQEWLARHGPFDAVIDGANMGLVNQRSFSFFQLNNVVQRFQQISPSKRLPLVILHKSRVVGGPATYPKNRALLEKWKNAGALYATPPGSNDDWYWLYAAVSCKCLLVTNDEMRDHLFQLLGTSFFPRWKEKHQVRISVSREDGLKLHMPPPYSIIIQESEDGRWHVPMSVEDDLQTSRQWLCARRSKTH</sequence>
<dbReference type="PANTHER" id="PTHR13547">
    <property type="match status" value="1"/>
</dbReference>
<feature type="compositionally biased region" description="Low complexity" evidence="16">
    <location>
        <begin position="53"/>
        <end position="75"/>
    </location>
</feature>
<keyword evidence="6" id="KW-0819">tRNA processing</keyword>
<evidence type="ECO:0000256" key="14">
    <source>
        <dbReference type="ARBA" id="ARBA00023128"/>
    </source>
</evidence>
<dbReference type="Proteomes" id="UP000823674">
    <property type="component" value="Chromosome A05"/>
</dbReference>
<reference evidence="19 20" key="1">
    <citation type="submission" date="2021-03" db="EMBL/GenBank/DDBJ databases">
        <authorList>
            <person name="King G.J."/>
            <person name="Bancroft I."/>
            <person name="Baten A."/>
            <person name="Bloomfield J."/>
            <person name="Borpatragohain P."/>
            <person name="He Z."/>
            <person name="Irish N."/>
            <person name="Irwin J."/>
            <person name="Liu K."/>
            <person name="Mauleon R.P."/>
            <person name="Moore J."/>
            <person name="Morris R."/>
            <person name="Ostergaard L."/>
            <person name="Wang B."/>
            <person name="Wells R."/>
        </authorList>
    </citation>
    <scope>NUCLEOTIDE SEQUENCE [LARGE SCALE GENOMIC DNA]</scope>
    <source>
        <strain evidence="19">R-o-18</strain>
        <tissue evidence="19">Leaf</tissue>
    </source>
</reference>
<keyword evidence="20" id="KW-1185">Reference proteome</keyword>
<keyword evidence="11" id="KW-0862">Zinc</keyword>
<evidence type="ECO:0000256" key="5">
    <source>
        <dbReference type="ARBA" id="ARBA00012179"/>
    </source>
</evidence>
<evidence type="ECO:0000256" key="10">
    <source>
        <dbReference type="ARBA" id="ARBA00022801"/>
    </source>
</evidence>
<evidence type="ECO:0000256" key="4">
    <source>
        <dbReference type="ARBA" id="ARBA00007626"/>
    </source>
</evidence>
<proteinExistence type="inferred from homology"/>
<evidence type="ECO:0000256" key="7">
    <source>
        <dbReference type="ARBA" id="ARBA00022722"/>
    </source>
</evidence>
<dbReference type="InterPro" id="IPR031595">
    <property type="entry name" value="PRORP_C"/>
</dbReference>
<evidence type="ECO:0000256" key="16">
    <source>
        <dbReference type="SAM" id="MobiDB-lite"/>
    </source>
</evidence>
<evidence type="ECO:0000256" key="1">
    <source>
        <dbReference type="ARBA" id="ARBA00000928"/>
    </source>
</evidence>
<evidence type="ECO:0000313" key="19">
    <source>
        <dbReference type="EMBL" id="KAG5396568.1"/>
    </source>
</evidence>
<keyword evidence="8" id="KW-0479">Metal-binding</keyword>
<dbReference type="Pfam" id="PF17177">
    <property type="entry name" value="PPR_long"/>
    <property type="match status" value="1"/>
</dbReference>
<evidence type="ECO:0000259" key="18">
    <source>
        <dbReference type="Pfam" id="PF17177"/>
    </source>
</evidence>
<evidence type="ECO:0000256" key="9">
    <source>
        <dbReference type="ARBA" id="ARBA00022737"/>
    </source>
</evidence>
<keyword evidence="7" id="KW-0540">Nuclease</keyword>
<feature type="domain" description="PRORP" evidence="17">
    <location>
        <begin position="632"/>
        <end position="859"/>
    </location>
</feature>
<organism evidence="19 20">
    <name type="scientific">Brassica rapa subsp. trilocularis</name>
    <dbReference type="NCBI Taxonomy" id="1813537"/>
    <lineage>
        <taxon>Eukaryota</taxon>
        <taxon>Viridiplantae</taxon>
        <taxon>Streptophyta</taxon>
        <taxon>Embryophyta</taxon>
        <taxon>Tracheophyta</taxon>
        <taxon>Spermatophyta</taxon>
        <taxon>Magnoliopsida</taxon>
        <taxon>eudicotyledons</taxon>
        <taxon>Gunneridae</taxon>
        <taxon>Pentapetalae</taxon>
        <taxon>rosids</taxon>
        <taxon>malvids</taxon>
        <taxon>Brassicales</taxon>
        <taxon>Brassicaceae</taxon>
        <taxon>Brassiceae</taxon>
        <taxon>Brassica</taxon>
    </lineage>
</organism>
<keyword evidence="9" id="KW-0677">Repeat</keyword>
<comment type="catalytic activity">
    <reaction evidence="1">
        <text>Endonucleolytic cleavage of RNA, removing 5'-extranucleotides from tRNA precursor.</text>
        <dbReference type="EC" id="3.1.26.5"/>
    </reaction>
</comment>
<dbReference type="PANTHER" id="PTHR13547:SF1">
    <property type="entry name" value="MITOCHONDRIAL RIBONUCLEASE P CATALYTIC SUBUNIT"/>
    <property type="match status" value="1"/>
</dbReference>
<feature type="region of interest" description="Disordered" evidence="16">
    <location>
        <begin position="1"/>
        <end position="128"/>
    </location>
</feature>
<comment type="caution">
    <text evidence="19">The sequence shown here is derived from an EMBL/GenBank/DDBJ whole genome shotgun (WGS) entry which is preliminary data.</text>
</comment>
<dbReference type="InterPro" id="IPR033443">
    <property type="entry name" value="PROP1-like_PPR_dom"/>
</dbReference>
<evidence type="ECO:0000256" key="2">
    <source>
        <dbReference type="ARBA" id="ARBA00001946"/>
    </source>
</evidence>
<evidence type="ECO:0000256" key="8">
    <source>
        <dbReference type="ARBA" id="ARBA00022723"/>
    </source>
</evidence>
<dbReference type="PROSITE" id="PS51375">
    <property type="entry name" value="PPR"/>
    <property type="match status" value="1"/>
</dbReference>
<gene>
    <name evidence="19" type="primary">A05p014870.1_BraROA</name>
    <name evidence="19" type="ORF">IGI04_018382</name>
</gene>
<evidence type="ECO:0000259" key="17">
    <source>
        <dbReference type="Pfam" id="PF16953"/>
    </source>
</evidence>
<dbReference type="Gene3D" id="3.40.50.11980">
    <property type="match status" value="1"/>
</dbReference>
<evidence type="ECO:0000256" key="15">
    <source>
        <dbReference type="PROSITE-ProRule" id="PRU00708"/>
    </source>
</evidence>
<feature type="compositionally biased region" description="Polar residues" evidence="16">
    <location>
        <begin position="184"/>
        <end position="197"/>
    </location>
</feature>
<evidence type="ECO:0000313" key="20">
    <source>
        <dbReference type="Proteomes" id="UP000823674"/>
    </source>
</evidence>
<evidence type="ECO:0000256" key="11">
    <source>
        <dbReference type="ARBA" id="ARBA00022833"/>
    </source>
</evidence>
<feature type="compositionally biased region" description="Basic and acidic residues" evidence="16">
    <location>
        <begin position="79"/>
        <end position="91"/>
    </location>
</feature>
<name>A0ABQ7MEJ4_BRACM</name>
<feature type="repeat" description="PPR" evidence="15">
    <location>
        <begin position="504"/>
        <end position="538"/>
    </location>
</feature>
<comment type="subcellular location">
    <subcellularLocation>
        <location evidence="3">Mitochondrion</location>
    </subcellularLocation>
</comment>
<dbReference type="InterPro" id="IPR002885">
    <property type="entry name" value="PPR_rpt"/>
</dbReference>
<evidence type="ECO:0000256" key="6">
    <source>
        <dbReference type="ARBA" id="ARBA00022694"/>
    </source>
</evidence>
<dbReference type="Gene3D" id="1.25.40.10">
    <property type="entry name" value="Tetratricopeptide repeat domain"/>
    <property type="match status" value="1"/>
</dbReference>
<evidence type="ECO:0000256" key="12">
    <source>
        <dbReference type="ARBA" id="ARBA00022842"/>
    </source>
</evidence>
<feature type="compositionally biased region" description="Polar residues" evidence="16">
    <location>
        <begin position="1"/>
        <end position="19"/>
    </location>
</feature>
<feature type="region of interest" description="Disordered" evidence="16">
    <location>
        <begin position="143"/>
        <end position="197"/>
    </location>
</feature>
<evidence type="ECO:0000256" key="13">
    <source>
        <dbReference type="ARBA" id="ARBA00022946"/>
    </source>
</evidence>
<keyword evidence="13" id="KW-0809">Transit peptide</keyword>
<dbReference type="CDD" id="cd18671">
    <property type="entry name" value="PIN_PRORP-Zc3h12a-like"/>
    <property type="match status" value="1"/>
</dbReference>
<keyword evidence="12" id="KW-0460">Magnesium</keyword>
<accession>A0ABQ7MEJ4</accession>
<dbReference type="EC" id="3.1.26.5" evidence="5"/>
<keyword evidence="10" id="KW-0378">Hydrolase</keyword>
<keyword evidence="14" id="KW-0496">Mitochondrion</keyword>
<evidence type="ECO:0000256" key="3">
    <source>
        <dbReference type="ARBA" id="ARBA00004173"/>
    </source>
</evidence>
<dbReference type="EMBL" id="JADBGQ010000005">
    <property type="protein sequence ID" value="KAG5396568.1"/>
    <property type="molecule type" value="Genomic_DNA"/>
</dbReference>
<dbReference type="Pfam" id="PF16953">
    <property type="entry name" value="PRORP"/>
    <property type="match status" value="1"/>
</dbReference>
<dbReference type="InterPro" id="IPR011990">
    <property type="entry name" value="TPR-like_helical_dom_sf"/>
</dbReference>
<comment type="similarity">
    <text evidence="4">Belongs to the PPR family. P subfamily.</text>
</comment>
<protein>
    <recommendedName>
        <fullName evidence="5">ribonuclease P</fullName>
        <ecNumber evidence="5">3.1.26.5</ecNumber>
    </recommendedName>
</protein>